<gene>
    <name evidence="5" type="ORF">D1013_18855</name>
</gene>
<dbReference type="EMBL" id="CP032050">
    <property type="protein sequence ID" value="AYN69297.1"/>
    <property type="molecule type" value="Genomic_DNA"/>
</dbReference>
<dbReference type="Gene3D" id="3.40.640.10">
    <property type="entry name" value="Type I PLP-dependent aspartate aminotransferase-like (Major domain)"/>
    <property type="match status" value="1"/>
</dbReference>
<organism evidence="5 6">
    <name type="scientific">Euzebyella marina</name>
    <dbReference type="NCBI Taxonomy" id="1761453"/>
    <lineage>
        <taxon>Bacteria</taxon>
        <taxon>Pseudomonadati</taxon>
        <taxon>Bacteroidota</taxon>
        <taxon>Flavobacteriia</taxon>
        <taxon>Flavobacteriales</taxon>
        <taxon>Flavobacteriaceae</taxon>
        <taxon>Euzebyella</taxon>
    </lineage>
</organism>
<dbReference type="InterPro" id="IPR015421">
    <property type="entry name" value="PyrdxlP-dep_Trfase_major"/>
</dbReference>
<accession>A0A3G2LAM2</accession>
<dbReference type="Proteomes" id="UP000276309">
    <property type="component" value="Chromosome"/>
</dbReference>
<dbReference type="RefSeq" id="WP_121850303.1">
    <property type="nucleotide sequence ID" value="NZ_CP032050.1"/>
</dbReference>
<evidence type="ECO:0000256" key="2">
    <source>
        <dbReference type="ARBA" id="ARBA00022898"/>
    </source>
</evidence>
<dbReference type="InterPro" id="IPR018319">
    <property type="entry name" value="SelA-like"/>
</dbReference>
<comment type="similarity">
    <text evidence="3">Belongs to the SelA family.</text>
</comment>
<dbReference type="GO" id="GO:0004125">
    <property type="term" value="F:L-seryl-tRNA(Sec) selenium transferase activity"/>
    <property type="evidence" value="ECO:0007669"/>
    <property type="project" value="TreeGrafter"/>
</dbReference>
<keyword evidence="5" id="KW-0808">Transferase</keyword>
<keyword evidence="2 4" id="KW-0663">Pyridoxal phosphate</keyword>
<dbReference type="GO" id="GO:0008483">
    <property type="term" value="F:transaminase activity"/>
    <property type="evidence" value="ECO:0007669"/>
    <property type="project" value="UniProtKB-KW"/>
</dbReference>
<evidence type="ECO:0000256" key="3">
    <source>
        <dbReference type="ARBA" id="ARBA00044507"/>
    </source>
</evidence>
<name>A0A3G2LAM2_9FLAO</name>
<sequence length="408" mass="44774">MKRRDAVKNLSLVPIAGSLMCRPESLALKANDEKPTSKIDYFEELGITRVINANVTMTFLSGSLMLPEVLDAINSTAHDFANMHELQDKVGAKIAEMLKCEAAMVTSGAACAMVLATAACITGDDLEKTKLLPNLPGPRPEVIMQKSHRYVFDQAITTTGAKIIEVDDADEMEKAINENTVMALFFNAAEKSTITHEEFVARAKKKNVPSFIDAAADVPPVENLFKFQKMGFDLVTFSGGKMIRGPQSAGLLFGRKDLIEAAKLNHSPHEAPIGRPMKVNKEEIFGMYAALKAYLGRDHKKEWQEWLSRVESIKSVVESVAGVTGETYINPGPANAFPSLHVSWNESKLKANPKEIYEALKNGTPSIVTNVAKKDGKQLLNVGVVLLREEQVSIVAERLKQILQDHLS</sequence>
<dbReference type="SUPFAM" id="SSF53383">
    <property type="entry name" value="PLP-dependent transferases"/>
    <property type="match status" value="1"/>
</dbReference>
<dbReference type="Pfam" id="PF03841">
    <property type="entry name" value="SelA"/>
    <property type="match status" value="1"/>
</dbReference>
<dbReference type="InterPro" id="IPR015424">
    <property type="entry name" value="PyrdxlP-dep_Trfase"/>
</dbReference>
<dbReference type="AlphaFoldDB" id="A0A3G2LAM2"/>
<dbReference type="PANTHER" id="PTHR32328:SF0">
    <property type="entry name" value="L-SERYL-TRNA(SEC) SELENIUM TRANSFERASE"/>
    <property type="match status" value="1"/>
</dbReference>
<evidence type="ECO:0000313" key="6">
    <source>
        <dbReference type="Proteomes" id="UP000276309"/>
    </source>
</evidence>
<protein>
    <submittedName>
        <fullName evidence="5">Aminotransferase class V-fold PLP-dependent enzyme</fullName>
    </submittedName>
</protein>
<dbReference type="KEGG" id="emar:D1013_18855"/>
<proteinExistence type="inferred from homology"/>
<evidence type="ECO:0000313" key="5">
    <source>
        <dbReference type="EMBL" id="AYN69297.1"/>
    </source>
</evidence>
<evidence type="ECO:0000256" key="1">
    <source>
        <dbReference type="ARBA" id="ARBA00001933"/>
    </source>
</evidence>
<dbReference type="PANTHER" id="PTHR32328">
    <property type="entry name" value="L-SERYL-TRNA(SEC) SELENIUM TRANSFERASE"/>
    <property type="match status" value="1"/>
</dbReference>
<comment type="cofactor">
    <cofactor evidence="1 4">
        <name>pyridoxal 5'-phosphate</name>
        <dbReference type="ChEBI" id="CHEBI:597326"/>
    </cofactor>
</comment>
<feature type="modified residue" description="N6-(pyridoxal phosphate)lysine" evidence="4">
    <location>
        <position position="241"/>
    </location>
</feature>
<evidence type="ECO:0000256" key="4">
    <source>
        <dbReference type="PIRSR" id="PIRSR618319-50"/>
    </source>
</evidence>
<dbReference type="OrthoDB" id="9787096at2"/>
<keyword evidence="5" id="KW-0032">Aminotransferase</keyword>
<reference evidence="5 6" key="1">
    <citation type="submission" date="2018-08" db="EMBL/GenBank/DDBJ databases">
        <title>The reduced genetic potential of extracellular carbohydrate catabolism in Euzebyella marina RN62, a Flavobacteriia bacterium isolated from the hadal water.</title>
        <authorList>
            <person name="Xue C."/>
        </authorList>
    </citation>
    <scope>NUCLEOTIDE SEQUENCE [LARGE SCALE GENOMIC DNA]</scope>
    <source>
        <strain evidence="5 6">RN62</strain>
    </source>
</reference>
<keyword evidence="6" id="KW-1185">Reference proteome</keyword>